<name>A0A8D8T7J0_9HEMI</name>
<dbReference type="AlphaFoldDB" id="A0A8D8T7J0"/>
<accession>A0A8D8T7J0</accession>
<reference evidence="1" key="1">
    <citation type="submission" date="2021-05" db="EMBL/GenBank/DDBJ databases">
        <authorList>
            <person name="Alioto T."/>
            <person name="Alioto T."/>
            <person name="Gomez Garrido J."/>
        </authorList>
    </citation>
    <scope>NUCLEOTIDE SEQUENCE</scope>
</reference>
<sequence length="100" mass="11966">MVYNIPTVELLYQTQCKVSCCCLLIGFKFEFPLSQQFNRLIGQVGVDWKTVEDEEGVEFRTVLFVPFNFKQTVYTDILFDSRLRYFRDNLNNQMVQWVNF</sequence>
<organism evidence="1">
    <name type="scientific">Cacopsylla melanoneura</name>
    <dbReference type="NCBI Taxonomy" id="428564"/>
    <lineage>
        <taxon>Eukaryota</taxon>
        <taxon>Metazoa</taxon>
        <taxon>Ecdysozoa</taxon>
        <taxon>Arthropoda</taxon>
        <taxon>Hexapoda</taxon>
        <taxon>Insecta</taxon>
        <taxon>Pterygota</taxon>
        <taxon>Neoptera</taxon>
        <taxon>Paraneoptera</taxon>
        <taxon>Hemiptera</taxon>
        <taxon>Sternorrhyncha</taxon>
        <taxon>Psylloidea</taxon>
        <taxon>Psyllidae</taxon>
        <taxon>Psyllinae</taxon>
        <taxon>Cacopsylla</taxon>
    </lineage>
</organism>
<dbReference type="EMBL" id="HBUF01260652">
    <property type="protein sequence ID" value="CAG6682763.1"/>
    <property type="molecule type" value="Transcribed_RNA"/>
</dbReference>
<proteinExistence type="predicted"/>
<evidence type="ECO:0000313" key="1">
    <source>
        <dbReference type="EMBL" id="CAG6682763.1"/>
    </source>
</evidence>
<protein>
    <submittedName>
        <fullName evidence="1">Uncharacterized protein</fullName>
    </submittedName>
</protein>